<dbReference type="SUPFAM" id="SSF53901">
    <property type="entry name" value="Thiolase-like"/>
    <property type="match status" value="2"/>
</dbReference>
<name>A0ABN1GRY8_9ACTN</name>
<dbReference type="CDD" id="cd00829">
    <property type="entry name" value="SCP-x_thiolase"/>
    <property type="match status" value="1"/>
</dbReference>
<dbReference type="PIRSF" id="PIRSF000429">
    <property type="entry name" value="Ac-CoA_Ac_transf"/>
    <property type="match status" value="1"/>
</dbReference>
<evidence type="ECO:0000313" key="2">
    <source>
        <dbReference type="EMBL" id="GAA0617734.1"/>
    </source>
</evidence>
<evidence type="ECO:0000259" key="1">
    <source>
        <dbReference type="Pfam" id="PF22691"/>
    </source>
</evidence>
<evidence type="ECO:0000313" key="3">
    <source>
        <dbReference type="Proteomes" id="UP001500957"/>
    </source>
</evidence>
<dbReference type="InterPro" id="IPR055140">
    <property type="entry name" value="Thiolase_C_2"/>
</dbReference>
<accession>A0ABN1GRY8</accession>
<keyword evidence="3" id="KW-1185">Reference proteome</keyword>
<proteinExistence type="predicted"/>
<gene>
    <name evidence="2" type="ORF">GCM10009547_20030</name>
</gene>
<dbReference type="InterPro" id="IPR002155">
    <property type="entry name" value="Thiolase"/>
</dbReference>
<sequence>MGERFERDSVISGVARSAVGRRLGRSALDLTVEAALGAIADAGLRPEDVDGLCTYPGGYADTSRGYGGPPPAEVQDALRLNLTWFQGSGELPGQLGALVSAMMAVSTGLARHVLVYRTVTESSAQGALGRGSVLPGLEQAGSYGVWSQPFGGISPANWIAPVAMRHMHEFGTTREQLGQIAVTARRHAALDPDAAVYTAPLSIEDYLAARMISTPLCLLDCDVPVDGSTALIVSTAAHAPDAPHGAVRVEAVGTALTGRPSWDQYADLASMPAQGAARHLWSRTDLQPSDVDVAQLYDGFSILALVWLEALGFCGHGEAGAFLEGGANIALDGTLPLNTNGGQLSGGRLHGYGLLQEAVLQLRGAAAGRQVPGAEVAVVANGGGPVAGAVLLTG</sequence>
<comment type="caution">
    <text evidence="2">The sequence shown here is derived from an EMBL/GenBank/DDBJ whole genome shotgun (WGS) entry which is preliminary data.</text>
</comment>
<dbReference type="InterPro" id="IPR016039">
    <property type="entry name" value="Thiolase-like"/>
</dbReference>
<dbReference type="EMBL" id="BAAAHE010000014">
    <property type="protein sequence ID" value="GAA0617734.1"/>
    <property type="molecule type" value="Genomic_DNA"/>
</dbReference>
<dbReference type="PANTHER" id="PTHR42870">
    <property type="entry name" value="ACETYL-COA C-ACETYLTRANSFERASE"/>
    <property type="match status" value="1"/>
</dbReference>
<dbReference type="Pfam" id="PF22691">
    <property type="entry name" value="Thiolase_C_1"/>
    <property type="match status" value="1"/>
</dbReference>
<reference evidence="2 3" key="1">
    <citation type="journal article" date="2019" name="Int. J. Syst. Evol. Microbiol.">
        <title>The Global Catalogue of Microorganisms (GCM) 10K type strain sequencing project: providing services to taxonomists for standard genome sequencing and annotation.</title>
        <authorList>
            <consortium name="The Broad Institute Genomics Platform"/>
            <consortium name="The Broad Institute Genome Sequencing Center for Infectious Disease"/>
            <person name="Wu L."/>
            <person name="Ma J."/>
        </authorList>
    </citation>
    <scope>NUCLEOTIDE SEQUENCE [LARGE SCALE GENOMIC DNA]</scope>
    <source>
        <strain evidence="2 3">JCM 10671</strain>
    </source>
</reference>
<dbReference type="Gene3D" id="3.40.47.10">
    <property type="match status" value="1"/>
</dbReference>
<dbReference type="Proteomes" id="UP001500957">
    <property type="component" value="Unassembled WGS sequence"/>
</dbReference>
<dbReference type="PANTHER" id="PTHR42870:SF1">
    <property type="entry name" value="NON-SPECIFIC LIPID-TRANSFER PROTEIN-LIKE 2"/>
    <property type="match status" value="1"/>
</dbReference>
<protein>
    <recommendedName>
        <fullName evidence="1">Thiolase C-terminal domain-containing protein</fullName>
    </recommendedName>
</protein>
<organism evidence="2 3">
    <name type="scientific">Sporichthya brevicatena</name>
    <dbReference type="NCBI Taxonomy" id="171442"/>
    <lineage>
        <taxon>Bacteria</taxon>
        <taxon>Bacillati</taxon>
        <taxon>Actinomycetota</taxon>
        <taxon>Actinomycetes</taxon>
        <taxon>Sporichthyales</taxon>
        <taxon>Sporichthyaceae</taxon>
        <taxon>Sporichthya</taxon>
    </lineage>
</organism>
<dbReference type="RefSeq" id="WP_344604202.1">
    <property type="nucleotide sequence ID" value="NZ_BAAAHE010000014.1"/>
</dbReference>
<feature type="domain" description="Thiolase C-terminal" evidence="1">
    <location>
        <begin position="261"/>
        <end position="388"/>
    </location>
</feature>